<protein>
    <recommendedName>
        <fullName evidence="11">Long-chain fatty acid transport protein</fullName>
    </recommendedName>
</protein>
<evidence type="ECO:0000256" key="6">
    <source>
        <dbReference type="ARBA" id="ARBA00023136"/>
    </source>
</evidence>
<accession>A0ABX9KL17</accession>
<comment type="subcellular location">
    <subcellularLocation>
        <location evidence="1">Cell outer membrane</location>
        <topology evidence="1">Multi-pass membrane protein</topology>
    </subcellularLocation>
</comment>
<dbReference type="Pfam" id="PF03349">
    <property type="entry name" value="Toluene_X"/>
    <property type="match status" value="1"/>
</dbReference>
<evidence type="ECO:0000256" key="1">
    <source>
        <dbReference type="ARBA" id="ARBA00004571"/>
    </source>
</evidence>
<dbReference type="Gene3D" id="2.40.160.60">
    <property type="entry name" value="Outer membrane protein transport protein (OMPP1/FadL/TodX)"/>
    <property type="match status" value="1"/>
</dbReference>
<dbReference type="PANTHER" id="PTHR35093:SF8">
    <property type="entry name" value="OUTER MEMBRANE PROTEIN NMB0088-RELATED"/>
    <property type="match status" value="1"/>
</dbReference>
<keyword evidence="5 8" id="KW-0732">Signal</keyword>
<feature type="signal peptide" evidence="8">
    <location>
        <begin position="1"/>
        <end position="18"/>
    </location>
</feature>
<gene>
    <name evidence="9" type="ORF">DYH56_00900</name>
</gene>
<evidence type="ECO:0000256" key="7">
    <source>
        <dbReference type="ARBA" id="ARBA00023237"/>
    </source>
</evidence>
<evidence type="ECO:0000256" key="3">
    <source>
        <dbReference type="ARBA" id="ARBA00022452"/>
    </source>
</evidence>
<evidence type="ECO:0008006" key="11">
    <source>
        <dbReference type="Google" id="ProtNLM"/>
    </source>
</evidence>
<evidence type="ECO:0000313" key="10">
    <source>
        <dbReference type="Proteomes" id="UP000263486"/>
    </source>
</evidence>
<evidence type="ECO:0000256" key="4">
    <source>
        <dbReference type="ARBA" id="ARBA00022692"/>
    </source>
</evidence>
<dbReference type="PANTHER" id="PTHR35093">
    <property type="entry name" value="OUTER MEMBRANE PROTEIN NMB0088-RELATED"/>
    <property type="match status" value="1"/>
</dbReference>
<comment type="caution">
    <text evidence="9">The sequence shown here is derived from an EMBL/GenBank/DDBJ whole genome shotgun (WGS) entry which is preliminary data.</text>
</comment>
<evidence type="ECO:0000256" key="5">
    <source>
        <dbReference type="ARBA" id="ARBA00022729"/>
    </source>
</evidence>
<dbReference type="RefSeq" id="WP_114640963.1">
    <property type="nucleotide sequence ID" value="NZ_JAACIO010000001.1"/>
</dbReference>
<evidence type="ECO:0000256" key="2">
    <source>
        <dbReference type="ARBA" id="ARBA00008163"/>
    </source>
</evidence>
<keyword evidence="4" id="KW-0812">Transmembrane</keyword>
<organism evidence="9 10">
    <name type="scientific">Psychrilyobacter piezotolerans</name>
    <dbReference type="NCBI Taxonomy" id="2293438"/>
    <lineage>
        <taxon>Bacteria</taxon>
        <taxon>Fusobacteriati</taxon>
        <taxon>Fusobacteriota</taxon>
        <taxon>Fusobacteriia</taxon>
        <taxon>Fusobacteriales</taxon>
        <taxon>Fusobacteriaceae</taxon>
        <taxon>Psychrilyobacter</taxon>
    </lineage>
</organism>
<feature type="chain" id="PRO_5045069717" description="Long-chain fatty acid transport protein" evidence="8">
    <location>
        <begin position="19"/>
        <end position="414"/>
    </location>
</feature>
<keyword evidence="3" id="KW-1134">Transmembrane beta strand</keyword>
<proteinExistence type="inferred from homology"/>
<evidence type="ECO:0000256" key="8">
    <source>
        <dbReference type="SAM" id="SignalP"/>
    </source>
</evidence>
<keyword evidence="7" id="KW-0998">Cell outer membrane</keyword>
<name>A0ABX9KL17_9FUSO</name>
<reference evidence="9 10" key="1">
    <citation type="submission" date="2018-08" db="EMBL/GenBank/DDBJ databases">
        <title>Draft genome sequence of Psychrilyobacter sp. strain SD5 isolated from Black Sea water.</title>
        <authorList>
            <person name="Yadav S."/>
            <person name="Villanueva L."/>
            <person name="Damste J.S.S."/>
        </authorList>
    </citation>
    <scope>NUCLEOTIDE SEQUENCE [LARGE SCALE GENOMIC DNA]</scope>
    <source>
        <strain evidence="9 10">SD5</strain>
    </source>
</reference>
<keyword evidence="6" id="KW-0472">Membrane</keyword>
<evidence type="ECO:0000313" key="9">
    <source>
        <dbReference type="EMBL" id="REI43244.1"/>
    </source>
</evidence>
<dbReference type="InterPro" id="IPR005017">
    <property type="entry name" value="OMPP1/FadL/TodX"/>
</dbReference>
<comment type="similarity">
    <text evidence="2">Belongs to the OmpP1/FadL family.</text>
</comment>
<dbReference type="Proteomes" id="UP000263486">
    <property type="component" value="Unassembled WGS sequence"/>
</dbReference>
<dbReference type="SUPFAM" id="SSF56935">
    <property type="entry name" value="Porins"/>
    <property type="match status" value="1"/>
</dbReference>
<dbReference type="EMBL" id="QUAJ01000001">
    <property type="protein sequence ID" value="REI43244.1"/>
    <property type="molecule type" value="Genomic_DNA"/>
</dbReference>
<keyword evidence="10" id="KW-1185">Reference proteome</keyword>
<sequence length="414" mass="44724">MKKILFGCIALLSTVSYGASVDALANSTPAYMGNPAQNATLTAEAVYYNPAGLVHLEDGNYMSIGGQLSNITYEMEKGGDNYKANDPMGIIPNLSYIHKSGDWAFYANTGGAAGGPTLDYEDGVPLLDGLLHGGLGADFGGSGTVEGKNAYVMANLGTAYRLNNEWSVAAGVKYIYAQRNIKIEVKDTKQYPTSPITKGLDGTYDAERTAQGFGGTFGVNYRPNDRLNMAVTYNTKVKLEFEADSEGSGSLGVMLPAIAANPAGAALAPIIDGDKRWRDLPAELKYGVSYKMTDKWTVMGGGNYFFISEADTDGKDGFKNGWEVNVGTEYQVSERWTLTTGYNYADTGASDETFNDTEFALNSHIFTVGAKFQQNSNLEWTFGTMYVDYIDHEVDGVNYKKNIIATGISAAYKF</sequence>